<comment type="similarity">
    <text evidence="2">Belongs to the MICOS complex subunit Mic60 family.</text>
</comment>
<feature type="compositionally biased region" description="Low complexity" evidence="9">
    <location>
        <begin position="55"/>
        <end position="67"/>
    </location>
</feature>
<comment type="subcellular location">
    <subcellularLocation>
        <location evidence="1">Mitochondrion inner membrane</location>
    </subcellularLocation>
</comment>
<evidence type="ECO:0000313" key="10">
    <source>
        <dbReference type="EMBL" id="RDX92055.1"/>
    </source>
</evidence>
<keyword evidence="5" id="KW-1133">Transmembrane helix</keyword>
<keyword evidence="6" id="KW-0496">Mitochondrion</keyword>
<dbReference type="PANTHER" id="PTHR15415:SF7">
    <property type="entry name" value="MICOS COMPLEX SUBUNIT MIC60"/>
    <property type="match status" value="1"/>
</dbReference>
<comment type="caution">
    <text evidence="10">The sequence shown here is derived from an EMBL/GenBank/DDBJ whole genome shotgun (WGS) entry which is preliminary data.</text>
</comment>
<feature type="compositionally biased region" description="Polar residues" evidence="9">
    <location>
        <begin position="237"/>
        <end position="247"/>
    </location>
</feature>
<organism evidence="10 11">
    <name type="scientific">Mucuna pruriens</name>
    <name type="common">Velvet bean</name>
    <name type="synonym">Dolichos pruriens</name>
    <dbReference type="NCBI Taxonomy" id="157652"/>
    <lineage>
        <taxon>Eukaryota</taxon>
        <taxon>Viridiplantae</taxon>
        <taxon>Streptophyta</taxon>
        <taxon>Embryophyta</taxon>
        <taxon>Tracheophyta</taxon>
        <taxon>Spermatophyta</taxon>
        <taxon>Magnoliopsida</taxon>
        <taxon>eudicotyledons</taxon>
        <taxon>Gunneridae</taxon>
        <taxon>Pentapetalae</taxon>
        <taxon>rosids</taxon>
        <taxon>fabids</taxon>
        <taxon>Fabales</taxon>
        <taxon>Fabaceae</taxon>
        <taxon>Papilionoideae</taxon>
        <taxon>50 kb inversion clade</taxon>
        <taxon>NPAAA clade</taxon>
        <taxon>indigoferoid/millettioid clade</taxon>
        <taxon>Phaseoleae</taxon>
        <taxon>Mucuna</taxon>
    </lineage>
</organism>
<feature type="non-terminal residue" evidence="10">
    <location>
        <position position="1"/>
    </location>
</feature>
<evidence type="ECO:0000256" key="2">
    <source>
        <dbReference type="ARBA" id="ARBA00010877"/>
    </source>
</evidence>
<name>A0A371GNA4_MUCPR</name>
<keyword evidence="3" id="KW-0812">Transmembrane</keyword>
<evidence type="ECO:0000256" key="8">
    <source>
        <dbReference type="SAM" id="Coils"/>
    </source>
</evidence>
<dbReference type="AlphaFoldDB" id="A0A371GNA4"/>
<keyword evidence="7" id="KW-0472">Membrane</keyword>
<evidence type="ECO:0008006" key="12">
    <source>
        <dbReference type="Google" id="ProtNLM"/>
    </source>
</evidence>
<evidence type="ECO:0000256" key="3">
    <source>
        <dbReference type="ARBA" id="ARBA00022692"/>
    </source>
</evidence>
<keyword evidence="4" id="KW-0999">Mitochondrion inner membrane</keyword>
<dbReference type="GO" id="GO:0042407">
    <property type="term" value="P:cristae formation"/>
    <property type="evidence" value="ECO:0007669"/>
    <property type="project" value="TreeGrafter"/>
</dbReference>
<evidence type="ECO:0000256" key="1">
    <source>
        <dbReference type="ARBA" id="ARBA00004273"/>
    </source>
</evidence>
<dbReference type="EMBL" id="QJKJ01004961">
    <property type="protein sequence ID" value="RDX92055.1"/>
    <property type="molecule type" value="Genomic_DNA"/>
</dbReference>
<evidence type="ECO:0000256" key="9">
    <source>
        <dbReference type="SAM" id="MobiDB-lite"/>
    </source>
</evidence>
<gene>
    <name evidence="10" type="ORF">CR513_25869</name>
</gene>
<dbReference type="OrthoDB" id="10261039at2759"/>
<evidence type="ECO:0000256" key="6">
    <source>
        <dbReference type="ARBA" id="ARBA00023128"/>
    </source>
</evidence>
<dbReference type="Pfam" id="PF09731">
    <property type="entry name" value="Mitofilin"/>
    <property type="match status" value="1"/>
</dbReference>
<reference evidence="10" key="1">
    <citation type="submission" date="2018-05" db="EMBL/GenBank/DDBJ databases">
        <title>Draft genome of Mucuna pruriens seed.</title>
        <authorList>
            <person name="Nnadi N.E."/>
            <person name="Vos R."/>
            <person name="Hasami M.H."/>
            <person name="Devisetty U.K."/>
            <person name="Aguiy J.C."/>
        </authorList>
    </citation>
    <scope>NUCLEOTIDE SEQUENCE [LARGE SCALE GENOMIC DNA]</scope>
    <source>
        <strain evidence="10">JCA_2017</strain>
    </source>
</reference>
<accession>A0A371GNA4</accession>
<dbReference type="GO" id="GO:0061617">
    <property type="term" value="C:MICOS complex"/>
    <property type="evidence" value="ECO:0007669"/>
    <property type="project" value="TreeGrafter"/>
</dbReference>
<sequence>MEGSLITNGKGRSRIIICKTIKKYLEVNGLSVDLILQWNIMIPLHLSSQKNFSTASKPGGASASGSPGKPPESNGSLSKFFIGSVALGAAFLAAYQTGYLDQYLKEHHSVPQEAHVNATVENLKSVQHSTDQLISPSEKFNNENPTVELVEQNIDAHFSQPEIVVEDQVDKPIPVQDKSDIAEDGIAAAKENQLPEYPQSNLTSDDPSKESVAQSDGIIGIKSTETDNAPRLEEGLQHTSTSTQTSAVPDENGVKNIQPEQLTIQETKRIESALGEDIEQQPTLLEEYHLRNKSERNPATYIYSRGFTENSRFPEGKEALSGAMEELKDGYVSEDGKLVLDFLQAIHTAEKRQADLDAHVFNEEKKVLKEKYEKKLKDAAARELMLAEEAAMLDKELKRERAKAALAIKSLQEKMEGKLKTELEQKEIEAELKLKEVQELAKAELNAAIANEKAAQIEKMAEANVNINALCMAFYARSEEARQSHATQNFALRALALEDALSKGLPIETEIASLQSYLGGIDKDSVLDLVLASLPEETRSNGTDTQLQLKQKASCVLFDALKGSVRHFSFFPPGGGGMLAHSLAHLASWLKVREDDQSGDGIESVLNKVESYLAEGKLAEAADCLEESVRGTEAAEIAAGWVRRARNRAISEQAVLLLQSYANSLSLT</sequence>
<keyword evidence="8" id="KW-0175">Coiled coil</keyword>
<dbReference type="InterPro" id="IPR019133">
    <property type="entry name" value="MIC60"/>
</dbReference>
<evidence type="ECO:0000256" key="7">
    <source>
        <dbReference type="ARBA" id="ARBA00023136"/>
    </source>
</evidence>
<keyword evidence="11" id="KW-1185">Reference proteome</keyword>
<evidence type="ECO:0000256" key="5">
    <source>
        <dbReference type="ARBA" id="ARBA00022989"/>
    </source>
</evidence>
<dbReference type="PANTHER" id="PTHR15415">
    <property type="entry name" value="MITOFILIN"/>
    <property type="match status" value="1"/>
</dbReference>
<proteinExistence type="inferred from homology"/>
<feature type="compositionally biased region" description="Basic and acidic residues" evidence="9">
    <location>
        <begin position="224"/>
        <end position="236"/>
    </location>
</feature>
<feature type="coiled-coil region" evidence="8">
    <location>
        <begin position="362"/>
        <end position="460"/>
    </location>
</feature>
<dbReference type="Proteomes" id="UP000257109">
    <property type="component" value="Unassembled WGS sequence"/>
</dbReference>
<feature type="region of interest" description="Disordered" evidence="9">
    <location>
        <begin position="53"/>
        <end position="73"/>
    </location>
</feature>
<evidence type="ECO:0000313" key="11">
    <source>
        <dbReference type="Proteomes" id="UP000257109"/>
    </source>
</evidence>
<evidence type="ECO:0000256" key="4">
    <source>
        <dbReference type="ARBA" id="ARBA00022792"/>
    </source>
</evidence>
<protein>
    <recommendedName>
        <fullName evidence="12">MICOS complex subunit MIC60</fullName>
    </recommendedName>
</protein>
<dbReference type="STRING" id="157652.A0A371GNA4"/>
<feature type="region of interest" description="Disordered" evidence="9">
    <location>
        <begin position="191"/>
        <end position="258"/>
    </location>
</feature>